<dbReference type="GO" id="GO:0008233">
    <property type="term" value="F:peptidase activity"/>
    <property type="evidence" value="ECO:0007669"/>
    <property type="project" value="UniProtKB-KW"/>
</dbReference>
<keyword evidence="10" id="KW-1185">Reference proteome</keyword>
<dbReference type="CDD" id="cd07332">
    <property type="entry name" value="M48C_Oma1_like"/>
    <property type="match status" value="1"/>
</dbReference>
<sequence length="347" mass="38626">MSAAAFVFAHWFDGQQGLAQPVEVRLQDGQLHFGGQQLPLHRVQWPERLRHGRRLMVLEGGGVLSFPDAAAFDAWADATGHRPGLIERWQLSWKLALIALALVTTLFAAGWRWGLPWASDRLVERIPLSAEQPIGDQVMVMVDKQWLRPSQLSEAEQQAWRERFARMLASGRASGMAVPEHWQLHFRRTTASLGPNAFALPGGQMCVTDELIELLKDEPDAVLTILAHEAGHVQHRHGMRTGVRAGVVAAAAALWLGDYSSFLNGLPLLLATNGYRRDHEREADAFARELARRSGVDTARMAVFFERIRKRYGESTESPLAIAFRAHPADSERIAFFKAEGPAAPQN</sequence>
<protein>
    <submittedName>
        <fullName evidence="9">Zn-dependent protease with chaperone function</fullName>
    </submittedName>
</protein>
<dbReference type="InterPro" id="IPR055518">
    <property type="entry name" value="DUF7092"/>
</dbReference>
<proteinExistence type="inferred from homology"/>
<dbReference type="PANTHER" id="PTHR22726:SF1">
    <property type="entry name" value="METALLOENDOPEPTIDASE OMA1, MITOCHONDRIAL"/>
    <property type="match status" value="1"/>
</dbReference>
<feature type="domain" description="Peptidase M48" evidence="7">
    <location>
        <begin position="157"/>
        <end position="338"/>
    </location>
</feature>
<evidence type="ECO:0000313" key="10">
    <source>
        <dbReference type="Proteomes" id="UP001180536"/>
    </source>
</evidence>
<evidence type="ECO:0000259" key="7">
    <source>
        <dbReference type="Pfam" id="PF01435"/>
    </source>
</evidence>
<keyword evidence="1 6" id="KW-0645">Protease</keyword>
<dbReference type="Proteomes" id="UP001180536">
    <property type="component" value="Unassembled WGS sequence"/>
</dbReference>
<dbReference type="GO" id="GO:0006508">
    <property type="term" value="P:proteolysis"/>
    <property type="evidence" value="ECO:0007669"/>
    <property type="project" value="UniProtKB-KW"/>
</dbReference>
<dbReference type="Pfam" id="PF01435">
    <property type="entry name" value="Peptidase_M48"/>
    <property type="match status" value="1"/>
</dbReference>
<feature type="domain" description="DUF7092" evidence="8">
    <location>
        <begin position="8"/>
        <end position="78"/>
    </location>
</feature>
<dbReference type="EMBL" id="JAVDXQ010000003">
    <property type="protein sequence ID" value="MDR7297288.1"/>
    <property type="molecule type" value="Genomic_DNA"/>
</dbReference>
<accession>A0ABU1Z9J1</accession>
<name>A0ABU1Z9J1_9BURK</name>
<dbReference type="Pfam" id="PF23368">
    <property type="entry name" value="DUF7092"/>
    <property type="match status" value="1"/>
</dbReference>
<evidence type="ECO:0000256" key="6">
    <source>
        <dbReference type="RuleBase" id="RU003983"/>
    </source>
</evidence>
<keyword evidence="4 6" id="KW-0862">Zinc</keyword>
<comment type="similarity">
    <text evidence="6">Belongs to the peptidase M48 family.</text>
</comment>
<evidence type="ECO:0000313" key="9">
    <source>
        <dbReference type="EMBL" id="MDR7297288.1"/>
    </source>
</evidence>
<keyword evidence="5 6" id="KW-0482">Metalloprotease</keyword>
<keyword evidence="2" id="KW-0479">Metal-binding</keyword>
<dbReference type="InterPro" id="IPR051156">
    <property type="entry name" value="Mito/Outer_Membr_Metalloprot"/>
</dbReference>
<keyword evidence="3 6" id="KW-0378">Hydrolase</keyword>
<dbReference type="InterPro" id="IPR001915">
    <property type="entry name" value="Peptidase_M48"/>
</dbReference>
<evidence type="ECO:0000256" key="4">
    <source>
        <dbReference type="ARBA" id="ARBA00022833"/>
    </source>
</evidence>
<evidence type="ECO:0000256" key="2">
    <source>
        <dbReference type="ARBA" id="ARBA00022723"/>
    </source>
</evidence>
<reference evidence="9 10" key="1">
    <citation type="submission" date="2023-07" db="EMBL/GenBank/DDBJ databases">
        <title>Sorghum-associated microbial communities from plants grown in Nebraska, USA.</title>
        <authorList>
            <person name="Schachtman D."/>
        </authorList>
    </citation>
    <scope>NUCLEOTIDE SEQUENCE [LARGE SCALE GENOMIC DNA]</scope>
    <source>
        <strain evidence="9 10">BE310</strain>
    </source>
</reference>
<evidence type="ECO:0000256" key="3">
    <source>
        <dbReference type="ARBA" id="ARBA00022801"/>
    </source>
</evidence>
<evidence type="ECO:0000259" key="8">
    <source>
        <dbReference type="Pfam" id="PF23368"/>
    </source>
</evidence>
<dbReference type="Gene3D" id="3.30.2010.10">
    <property type="entry name" value="Metalloproteases ('zincins'), catalytic domain"/>
    <property type="match status" value="1"/>
</dbReference>
<comment type="caution">
    <text evidence="9">The sequence shown here is derived from an EMBL/GenBank/DDBJ whole genome shotgun (WGS) entry which is preliminary data.</text>
</comment>
<dbReference type="PANTHER" id="PTHR22726">
    <property type="entry name" value="METALLOENDOPEPTIDASE OMA1"/>
    <property type="match status" value="1"/>
</dbReference>
<gene>
    <name evidence="9" type="ORF">J2X16_002635</name>
</gene>
<organism evidence="9 10">
    <name type="scientific">Pelomonas aquatica</name>
    <dbReference type="NCBI Taxonomy" id="431058"/>
    <lineage>
        <taxon>Bacteria</taxon>
        <taxon>Pseudomonadati</taxon>
        <taxon>Pseudomonadota</taxon>
        <taxon>Betaproteobacteria</taxon>
        <taxon>Burkholderiales</taxon>
        <taxon>Sphaerotilaceae</taxon>
        <taxon>Roseateles</taxon>
    </lineage>
</organism>
<evidence type="ECO:0000256" key="5">
    <source>
        <dbReference type="ARBA" id="ARBA00023049"/>
    </source>
</evidence>
<comment type="cofactor">
    <cofactor evidence="6">
        <name>Zn(2+)</name>
        <dbReference type="ChEBI" id="CHEBI:29105"/>
    </cofactor>
    <text evidence="6">Binds 1 zinc ion per subunit.</text>
</comment>
<dbReference type="RefSeq" id="WP_310345252.1">
    <property type="nucleotide sequence ID" value="NZ_JAVDXQ010000003.1"/>
</dbReference>
<evidence type="ECO:0000256" key="1">
    <source>
        <dbReference type="ARBA" id="ARBA00022670"/>
    </source>
</evidence>